<dbReference type="SUPFAM" id="SSF53041">
    <property type="entry name" value="Resolvase-like"/>
    <property type="match status" value="1"/>
</dbReference>
<dbReference type="InterPro" id="IPR025827">
    <property type="entry name" value="Zn_ribbon_recom_dom"/>
</dbReference>
<evidence type="ECO:0000256" key="1">
    <source>
        <dbReference type="SAM" id="Coils"/>
    </source>
</evidence>
<dbReference type="GO" id="GO:0000150">
    <property type="term" value="F:DNA strand exchange activity"/>
    <property type="evidence" value="ECO:0007669"/>
    <property type="project" value="InterPro"/>
</dbReference>
<dbReference type="InterPro" id="IPR050639">
    <property type="entry name" value="SSR_resolvase"/>
</dbReference>
<keyword evidence="5" id="KW-1185">Reference proteome</keyword>
<dbReference type="Pfam" id="PF07508">
    <property type="entry name" value="Recombinase"/>
    <property type="match status" value="1"/>
</dbReference>
<dbReference type="CDD" id="cd00338">
    <property type="entry name" value="Ser_Recombinase"/>
    <property type="match status" value="1"/>
</dbReference>
<sequence length="502" mass="57256">MGIAIYVRQSLEKKDSLSLEGQVDICKKQLTEGEQFEIYEDSGFSGKNINRPAMEKLLNDIESGIISKVICYKLDRISRSILDFNKLLVLFQKNKVEFVSCTENLDTTSPMGRAMVNIVATFAQLERETIQERVKDNYYKRGTTGAFLGGTIPYGFNRTYTQINGKKAPMLERDDEQAEVVELMFELYANSSMSLGDVAKHINKLGISSANGKRWNSNTISRMLKSPLYVKANADVYNYYKIKGVSITNEIDDFEGFNGCFLYGKREANERRYTNVKDHYLSIALHEGFVESRLFLKCQAKLDSNQQLCNSGKGKHTWLTGVLKCGKCGYSMSAVKNSTGKKYLVCKGKSNQANCEGHKNAIILQDIEDIVEPKIVKKLKELSEIKINTEVKQNRKVNEIKIQISKIDEDINKIMEKLLEANNIVMSYINKKIQELDEQKKILYAKMQKENNSDDNLKSIKEVIEKAIDFESLSFENKKDVVKLLIDKVEIADTKVKITWRI</sequence>
<dbReference type="SMART" id="SM00857">
    <property type="entry name" value="Resolvase"/>
    <property type="match status" value="1"/>
</dbReference>
<dbReference type="InterPro" id="IPR036162">
    <property type="entry name" value="Resolvase-like_N_sf"/>
</dbReference>
<comment type="caution">
    <text evidence="4">The sequence shown here is derived from an EMBL/GenBank/DDBJ whole genome shotgun (WGS) entry which is preliminary data.</text>
</comment>
<proteinExistence type="predicted"/>
<dbReference type="InterPro" id="IPR006119">
    <property type="entry name" value="Resolv_N"/>
</dbReference>
<evidence type="ECO:0000313" key="4">
    <source>
        <dbReference type="EMBL" id="MDC4241829.1"/>
    </source>
</evidence>
<dbReference type="PROSITE" id="PS51736">
    <property type="entry name" value="RECOMBINASES_3"/>
    <property type="match status" value="1"/>
</dbReference>
<name>A0A9X3XPK8_9CLOT</name>
<dbReference type="GO" id="GO:0003677">
    <property type="term" value="F:DNA binding"/>
    <property type="evidence" value="ECO:0007669"/>
    <property type="project" value="InterPro"/>
</dbReference>
<feature type="domain" description="Resolvase/invertase-type recombinase catalytic" evidence="2">
    <location>
        <begin position="2"/>
        <end position="145"/>
    </location>
</feature>
<evidence type="ECO:0000313" key="5">
    <source>
        <dbReference type="Proteomes" id="UP001141183"/>
    </source>
</evidence>
<evidence type="ECO:0000259" key="3">
    <source>
        <dbReference type="PROSITE" id="PS51737"/>
    </source>
</evidence>
<protein>
    <submittedName>
        <fullName evidence="4">Recombinase family protein</fullName>
    </submittedName>
</protein>
<gene>
    <name evidence="4" type="ORF">NE398_16965</name>
</gene>
<dbReference type="PANTHER" id="PTHR30461:SF23">
    <property type="entry name" value="DNA RECOMBINASE-RELATED"/>
    <property type="match status" value="1"/>
</dbReference>
<reference evidence="4" key="1">
    <citation type="submission" date="2022-05" db="EMBL/GenBank/DDBJ databases">
        <title>Draft genome sequence of Clostridium tertium strain CP3 isolated from Peru.</title>
        <authorList>
            <person name="Hurtado R."/>
            <person name="Lima L."/>
            <person name="Sousa T."/>
            <person name="Jaiswal A.K."/>
            <person name="Tiwari S."/>
            <person name="Maturrano L."/>
            <person name="Brenig B."/>
            <person name="Azevedo V."/>
        </authorList>
    </citation>
    <scope>NUCLEOTIDE SEQUENCE</scope>
    <source>
        <strain evidence="4">CP3</strain>
    </source>
</reference>
<dbReference type="Gene3D" id="3.40.50.1390">
    <property type="entry name" value="Resolvase, N-terminal catalytic domain"/>
    <property type="match status" value="1"/>
</dbReference>
<dbReference type="InterPro" id="IPR038109">
    <property type="entry name" value="DNA_bind_recomb_sf"/>
</dbReference>
<dbReference type="Pfam" id="PF13408">
    <property type="entry name" value="Zn_ribbon_recom"/>
    <property type="match status" value="1"/>
</dbReference>
<dbReference type="AlphaFoldDB" id="A0A9X3XPK8"/>
<organism evidence="4 5">
    <name type="scientific">Clostridium tertium</name>
    <dbReference type="NCBI Taxonomy" id="1559"/>
    <lineage>
        <taxon>Bacteria</taxon>
        <taxon>Bacillati</taxon>
        <taxon>Bacillota</taxon>
        <taxon>Clostridia</taxon>
        <taxon>Eubacteriales</taxon>
        <taxon>Clostridiaceae</taxon>
        <taxon>Clostridium</taxon>
    </lineage>
</organism>
<dbReference type="EMBL" id="JAMRYU010000020">
    <property type="protein sequence ID" value="MDC4241829.1"/>
    <property type="molecule type" value="Genomic_DNA"/>
</dbReference>
<dbReference type="Pfam" id="PF00239">
    <property type="entry name" value="Resolvase"/>
    <property type="match status" value="1"/>
</dbReference>
<feature type="domain" description="Recombinase" evidence="3">
    <location>
        <begin position="153"/>
        <end position="308"/>
    </location>
</feature>
<feature type="coiled-coil region" evidence="1">
    <location>
        <begin position="397"/>
        <end position="453"/>
    </location>
</feature>
<dbReference type="RefSeq" id="WP_195954420.1">
    <property type="nucleotide sequence ID" value="NZ_JADPEJ010000005.1"/>
</dbReference>
<dbReference type="InterPro" id="IPR011109">
    <property type="entry name" value="DNA_bind_recombinase_dom"/>
</dbReference>
<dbReference type="PANTHER" id="PTHR30461">
    <property type="entry name" value="DNA-INVERTASE FROM LAMBDOID PROPHAGE"/>
    <property type="match status" value="1"/>
</dbReference>
<dbReference type="Proteomes" id="UP001141183">
    <property type="component" value="Unassembled WGS sequence"/>
</dbReference>
<evidence type="ECO:0000259" key="2">
    <source>
        <dbReference type="PROSITE" id="PS51736"/>
    </source>
</evidence>
<keyword evidence="1" id="KW-0175">Coiled coil</keyword>
<dbReference type="PROSITE" id="PS51737">
    <property type="entry name" value="RECOMBINASE_DNA_BIND"/>
    <property type="match status" value="1"/>
</dbReference>
<dbReference type="Gene3D" id="3.90.1750.20">
    <property type="entry name" value="Putative Large Serine Recombinase, Chain B, Domain 2"/>
    <property type="match status" value="1"/>
</dbReference>
<accession>A0A9X3XPK8</accession>